<organism evidence="2 3">
    <name type="scientific">Pristionchus entomophagus</name>
    <dbReference type="NCBI Taxonomy" id="358040"/>
    <lineage>
        <taxon>Eukaryota</taxon>
        <taxon>Metazoa</taxon>
        <taxon>Ecdysozoa</taxon>
        <taxon>Nematoda</taxon>
        <taxon>Chromadorea</taxon>
        <taxon>Rhabditida</taxon>
        <taxon>Rhabditina</taxon>
        <taxon>Diplogasteromorpha</taxon>
        <taxon>Diplogasteroidea</taxon>
        <taxon>Neodiplogasteridae</taxon>
        <taxon>Pristionchus</taxon>
    </lineage>
</organism>
<feature type="transmembrane region" description="Helical" evidence="1">
    <location>
        <begin position="16"/>
        <end position="36"/>
    </location>
</feature>
<dbReference type="EMBL" id="BTSX01000004">
    <property type="protein sequence ID" value="GMS92458.1"/>
    <property type="molecule type" value="Genomic_DNA"/>
</dbReference>
<keyword evidence="3" id="KW-1185">Reference proteome</keyword>
<dbReference type="Proteomes" id="UP001432027">
    <property type="component" value="Unassembled WGS sequence"/>
</dbReference>
<evidence type="ECO:0000256" key="1">
    <source>
        <dbReference type="SAM" id="Phobius"/>
    </source>
</evidence>
<feature type="transmembrane region" description="Helical" evidence="1">
    <location>
        <begin position="48"/>
        <end position="71"/>
    </location>
</feature>
<evidence type="ECO:0000313" key="3">
    <source>
        <dbReference type="Proteomes" id="UP001432027"/>
    </source>
</evidence>
<keyword evidence="1" id="KW-1133">Transmembrane helix</keyword>
<accession>A0AAV5TFY7</accession>
<name>A0AAV5TFY7_9BILA</name>
<sequence length="126" mass="14472">MHVFISVDDERRIVNAHYSIFCLSLVLDIIALLFVLKQTPKHMAEFRQYLLLIQMNIFLSPIVLFPMPAVYCVGLLCKLGVPIHILVAIMIYLAVNVCLAIICIVFFRHQALLLQQHPLKLKPVYV</sequence>
<dbReference type="PANTHER" id="PTHR22941:SF26">
    <property type="entry name" value="SERPENTINE RECEPTOR, CLASS H"/>
    <property type="match status" value="1"/>
</dbReference>
<evidence type="ECO:0008006" key="4">
    <source>
        <dbReference type="Google" id="ProtNLM"/>
    </source>
</evidence>
<feature type="transmembrane region" description="Helical" evidence="1">
    <location>
        <begin position="83"/>
        <end position="107"/>
    </location>
</feature>
<protein>
    <recommendedName>
        <fullName evidence="4">G protein-coupled receptor</fullName>
    </recommendedName>
</protein>
<proteinExistence type="predicted"/>
<gene>
    <name evidence="2" type="ORF">PENTCL1PPCAC_14633</name>
</gene>
<dbReference type="InterPro" id="IPR019422">
    <property type="entry name" value="7TM_GPCR_serpentine_rcpt_Srh"/>
</dbReference>
<feature type="non-terminal residue" evidence="2">
    <location>
        <position position="126"/>
    </location>
</feature>
<evidence type="ECO:0000313" key="2">
    <source>
        <dbReference type="EMBL" id="GMS92458.1"/>
    </source>
</evidence>
<dbReference type="PANTHER" id="PTHR22941">
    <property type="entry name" value="SERPENTINE RECEPTOR"/>
    <property type="match status" value="1"/>
</dbReference>
<reference evidence="2" key="1">
    <citation type="submission" date="2023-10" db="EMBL/GenBank/DDBJ databases">
        <title>Genome assembly of Pristionchus species.</title>
        <authorList>
            <person name="Yoshida K."/>
            <person name="Sommer R.J."/>
        </authorList>
    </citation>
    <scope>NUCLEOTIDE SEQUENCE</scope>
    <source>
        <strain evidence="2">RS0144</strain>
    </source>
</reference>
<keyword evidence="1" id="KW-0812">Transmembrane</keyword>
<dbReference type="Pfam" id="PF10318">
    <property type="entry name" value="7TM_GPCR_Srh"/>
    <property type="match status" value="1"/>
</dbReference>
<keyword evidence="1" id="KW-0472">Membrane</keyword>
<comment type="caution">
    <text evidence="2">The sequence shown here is derived from an EMBL/GenBank/DDBJ whole genome shotgun (WGS) entry which is preliminary data.</text>
</comment>
<dbReference type="InterPro" id="IPR053220">
    <property type="entry name" value="Nematode_rcpt-like_serp_H"/>
</dbReference>
<dbReference type="AlphaFoldDB" id="A0AAV5TFY7"/>